<dbReference type="GO" id="GO:0055085">
    <property type="term" value="P:transmembrane transport"/>
    <property type="evidence" value="ECO:0007669"/>
    <property type="project" value="InterPro"/>
</dbReference>
<dbReference type="SUPFAM" id="SSF161098">
    <property type="entry name" value="MetI-like"/>
    <property type="match status" value="1"/>
</dbReference>
<feature type="transmembrane region" description="Helical" evidence="7">
    <location>
        <begin position="98"/>
        <end position="122"/>
    </location>
</feature>
<feature type="transmembrane region" description="Helical" evidence="7">
    <location>
        <begin position="167"/>
        <end position="186"/>
    </location>
</feature>
<evidence type="ECO:0000256" key="6">
    <source>
        <dbReference type="ARBA" id="ARBA00023136"/>
    </source>
</evidence>
<dbReference type="AlphaFoldDB" id="A0A6J4NSP6"/>
<feature type="transmembrane region" description="Helical" evidence="7">
    <location>
        <begin position="30"/>
        <end position="55"/>
    </location>
</feature>
<feature type="transmembrane region" description="Helical" evidence="7">
    <location>
        <begin position="134"/>
        <end position="161"/>
    </location>
</feature>
<feature type="transmembrane region" description="Helical" evidence="7">
    <location>
        <begin position="273"/>
        <end position="292"/>
    </location>
</feature>
<reference evidence="10" key="1">
    <citation type="submission" date="2020-02" db="EMBL/GenBank/DDBJ databases">
        <authorList>
            <person name="Meier V. D."/>
        </authorList>
    </citation>
    <scope>NUCLEOTIDE SEQUENCE</scope>
    <source>
        <strain evidence="10">AVDCRST_MAG35</strain>
    </source>
</reference>
<evidence type="ECO:0000259" key="9">
    <source>
        <dbReference type="PROSITE" id="PS50928"/>
    </source>
</evidence>
<feature type="transmembrane region" description="Helical" evidence="7">
    <location>
        <begin position="214"/>
        <end position="233"/>
    </location>
</feature>
<evidence type="ECO:0000256" key="3">
    <source>
        <dbReference type="ARBA" id="ARBA00022475"/>
    </source>
</evidence>
<dbReference type="PROSITE" id="PS50928">
    <property type="entry name" value="ABC_TM1"/>
    <property type="match status" value="1"/>
</dbReference>
<evidence type="ECO:0000256" key="4">
    <source>
        <dbReference type="ARBA" id="ARBA00022692"/>
    </source>
</evidence>
<keyword evidence="5 7" id="KW-1133">Transmembrane helix</keyword>
<evidence type="ECO:0000256" key="1">
    <source>
        <dbReference type="ARBA" id="ARBA00004651"/>
    </source>
</evidence>
<dbReference type="CDD" id="cd06261">
    <property type="entry name" value="TM_PBP2"/>
    <property type="match status" value="1"/>
</dbReference>
<feature type="region of interest" description="Disordered" evidence="8">
    <location>
        <begin position="1"/>
        <end position="25"/>
    </location>
</feature>
<comment type="subcellular location">
    <subcellularLocation>
        <location evidence="1 7">Cell membrane</location>
        <topology evidence="1 7">Multi-pass membrane protein</topology>
    </subcellularLocation>
</comment>
<feature type="domain" description="ABC transmembrane type-1" evidence="9">
    <location>
        <begin position="99"/>
        <end position="292"/>
    </location>
</feature>
<evidence type="ECO:0000256" key="2">
    <source>
        <dbReference type="ARBA" id="ARBA00022448"/>
    </source>
</evidence>
<dbReference type="Gene3D" id="1.10.3720.10">
    <property type="entry name" value="MetI-like"/>
    <property type="match status" value="1"/>
</dbReference>
<evidence type="ECO:0000313" key="10">
    <source>
        <dbReference type="EMBL" id="CAA9391177.1"/>
    </source>
</evidence>
<protein>
    <submittedName>
        <fullName evidence="10">ABC transporter, permease protein 2 (Cluster 1, maltose/g3p/polyamine/iron)</fullName>
    </submittedName>
</protein>
<keyword evidence="6 7" id="KW-0472">Membrane</keyword>
<organism evidence="10">
    <name type="scientific">uncultured Quadrisphaera sp</name>
    <dbReference type="NCBI Taxonomy" id="904978"/>
    <lineage>
        <taxon>Bacteria</taxon>
        <taxon>Bacillati</taxon>
        <taxon>Actinomycetota</taxon>
        <taxon>Actinomycetes</taxon>
        <taxon>Kineosporiales</taxon>
        <taxon>Kineosporiaceae</taxon>
        <taxon>Quadrisphaera</taxon>
        <taxon>environmental samples</taxon>
    </lineage>
</organism>
<dbReference type="InterPro" id="IPR000515">
    <property type="entry name" value="MetI-like"/>
</dbReference>
<keyword evidence="4 7" id="KW-0812">Transmembrane</keyword>
<proteinExistence type="inferred from homology"/>
<dbReference type="Pfam" id="PF00528">
    <property type="entry name" value="BPD_transp_1"/>
    <property type="match status" value="1"/>
</dbReference>
<name>A0A6J4NSP6_9ACTN</name>
<sequence length="307" mass="32628">MGPTVVTPARPAATDAPVPGRRRRSGRVRAASATGTGVFHLLSATAALLFLAPLVHTALNSLKTPEEASAQPPTWFPRSLSLANYGRLTTFGEGIGTYLVNSLVLSALSVLFTVVASVLAGYGFARFTFRGRGLLFGTTLLILMVPYASLLLPLYIVLGWLGLQNTVVGVALVLTMFQLPFGVFLMRNSFESVPREIEEAALVDGATSLRALRYVSLPLVAPGVATVALFSFIASWNEFLAPLIFLTGGDRYTLPIMLTFLRSGAYGAVDYGALQAGVVLAVLPTLVVYLLLQRYYVAGLTGGALRG</sequence>
<evidence type="ECO:0000256" key="8">
    <source>
        <dbReference type="SAM" id="MobiDB-lite"/>
    </source>
</evidence>
<comment type="similarity">
    <text evidence="7">Belongs to the binding-protein-dependent transport system permease family.</text>
</comment>
<dbReference type="EMBL" id="CADCUY010000085">
    <property type="protein sequence ID" value="CAA9391177.1"/>
    <property type="molecule type" value="Genomic_DNA"/>
</dbReference>
<dbReference type="GO" id="GO:0005886">
    <property type="term" value="C:plasma membrane"/>
    <property type="evidence" value="ECO:0007669"/>
    <property type="project" value="UniProtKB-SubCell"/>
</dbReference>
<dbReference type="PANTHER" id="PTHR43744:SF8">
    <property type="entry name" value="SN-GLYCEROL-3-PHOSPHATE TRANSPORT SYSTEM PERMEASE PROTEIN UGPE"/>
    <property type="match status" value="1"/>
</dbReference>
<evidence type="ECO:0000256" key="7">
    <source>
        <dbReference type="RuleBase" id="RU363032"/>
    </source>
</evidence>
<keyword evidence="3" id="KW-1003">Cell membrane</keyword>
<evidence type="ECO:0000256" key="5">
    <source>
        <dbReference type="ARBA" id="ARBA00022989"/>
    </source>
</evidence>
<keyword evidence="2 7" id="KW-0813">Transport</keyword>
<dbReference type="InterPro" id="IPR035906">
    <property type="entry name" value="MetI-like_sf"/>
</dbReference>
<dbReference type="PANTHER" id="PTHR43744">
    <property type="entry name" value="ABC TRANSPORTER PERMEASE PROTEIN MG189-RELATED-RELATED"/>
    <property type="match status" value="1"/>
</dbReference>
<gene>
    <name evidence="10" type="ORF">AVDCRST_MAG35-406</name>
</gene>
<accession>A0A6J4NSP6</accession>